<keyword evidence="1" id="KW-0479">Metal-binding</keyword>
<keyword evidence="7" id="KW-1185">Reference proteome</keyword>
<evidence type="ECO:0000256" key="3">
    <source>
        <dbReference type="ARBA" id="ARBA00022786"/>
    </source>
</evidence>
<evidence type="ECO:0000259" key="5">
    <source>
        <dbReference type="SMART" id="SM00647"/>
    </source>
</evidence>
<sequence length="107" mass="11945">MMHLVPQYGRYQRYGAEQCLLLIGGLLCPSAGCGAGLIPPDGSSRVQCDRRLGCGFVFCKYCREAYHEGACLTEQAPPTAEASQVSRPITRDYRYLYRLHRESCSGY</sequence>
<evidence type="ECO:0000256" key="1">
    <source>
        <dbReference type="ARBA" id="ARBA00022723"/>
    </source>
</evidence>
<keyword evidence="4" id="KW-0862">Zinc</keyword>
<dbReference type="Gene3D" id="2.20.25.20">
    <property type="match status" value="1"/>
</dbReference>
<dbReference type="SUPFAM" id="SSF57850">
    <property type="entry name" value="RING/U-box"/>
    <property type="match status" value="1"/>
</dbReference>
<dbReference type="OrthoDB" id="1431934at2759"/>
<evidence type="ECO:0000313" key="7">
    <source>
        <dbReference type="Proteomes" id="UP000314294"/>
    </source>
</evidence>
<dbReference type="FunFam" id="2.20.25.20:FF:000008">
    <property type="entry name" value="E3 ubiquitin-protein ligase parkin"/>
    <property type="match status" value="1"/>
</dbReference>
<gene>
    <name evidence="6" type="primary">Park2</name>
    <name evidence="6" type="ORF">EYF80_068340</name>
</gene>
<dbReference type="GO" id="GO:0008270">
    <property type="term" value="F:zinc ion binding"/>
    <property type="evidence" value="ECO:0007669"/>
    <property type="project" value="UniProtKB-KW"/>
</dbReference>
<dbReference type="Proteomes" id="UP000314294">
    <property type="component" value="Unassembled WGS sequence"/>
</dbReference>
<keyword evidence="2" id="KW-0863">Zinc-finger</keyword>
<evidence type="ECO:0000313" key="6">
    <source>
        <dbReference type="EMBL" id="TNN21548.1"/>
    </source>
</evidence>
<feature type="domain" description="IBR" evidence="5">
    <location>
        <begin position="9"/>
        <end position="71"/>
    </location>
</feature>
<dbReference type="Pfam" id="PF01485">
    <property type="entry name" value="IBR"/>
    <property type="match status" value="1"/>
</dbReference>
<reference evidence="6 7" key="1">
    <citation type="submission" date="2019-03" db="EMBL/GenBank/DDBJ databases">
        <title>First draft genome of Liparis tanakae, snailfish: a comprehensive survey of snailfish specific genes.</title>
        <authorList>
            <person name="Kim W."/>
            <person name="Song I."/>
            <person name="Jeong J.-H."/>
            <person name="Kim D."/>
            <person name="Kim S."/>
            <person name="Ryu S."/>
            <person name="Song J.Y."/>
            <person name="Lee S.K."/>
        </authorList>
    </citation>
    <scope>NUCLEOTIDE SEQUENCE [LARGE SCALE GENOMIC DNA]</scope>
    <source>
        <tissue evidence="6">Muscle</tissue>
    </source>
</reference>
<comment type="caution">
    <text evidence="6">The sequence shown here is derived from an EMBL/GenBank/DDBJ whole genome shotgun (WGS) entry which is preliminary data.</text>
</comment>
<dbReference type="AlphaFoldDB" id="A0A4Z2DYN5"/>
<name>A0A4Z2DYN5_9TELE</name>
<dbReference type="InterPro" id="IPR002867">
    <property type="entry name" value="IBR_dom"/>
</dbReference>
<protein>
    <submittedName>
        <fullName evidence="6">E3 ubiquitin-protein ligase parkin</fullName>
    </submittedName>
</protein>
<evidence type="ECO:0000256" key="2">
    <source>
        <dbReference type="ARBA" id="ARBA00022771"/>
    </source>
</evidence>
<organism evidence="6 7">
    <name type="scientific">Liparis tanakae</name>
    <name type="common">Tanaka's snailfish</name>
    <dbReference type="NCBI Taxonomy" id="230148"/>
    <lineage>
        <taxon>Eukaryota</taxon>
        <taxon>Metazoa</taxon>
        <taxon>Chordata</taxon>
        <taxon>Craniata</taxon>
        <taxon>Vertebrata</taxon>
        <taxon>Euteleostomi</taxon>
        <taxon>Actinopterygii</taxon>
        <taxon>Neopterygii</taxon>
        <taxon>Teleostei</taxon>
        <taxon>Neoteleostei</taxon>
        <taxon>Acanthomorphata</taxon>
        <taxon>Eupercaria</taxon>
        <taxon>Perciformes</taxon>
        <taxon>Cottioidei</taxon>
        <taxon>Cottales</taxon>
        <taxon>Liparidae</taxon>
        <taxon>Liparis</taxon>
    </lineage>
</organism>
<keyword evidence="3" id="KW-0833">Ubl conjugation pathway</keyword>
<evidence type="ECO:0000256" key="4">
    <source>
        <dbReference type="ARBA" id="ARBA00022833"/>
    </source>
</evidence>
<proteinExistence type="predicted"/>
<dbReference type="EMBL" id="SRLO01027378">
    <property type="protein sequence ID" value="TNN21548.1"/>
    <property type="molecule type" value="Genomic_DNA"/>
</dbReference>
<accession>A0A4Z2DYN5</accession>
<dbReference type="SMART" id="SM00647">
    <property type="entry name" value="IBR"/>
    <property type="match status" value="1"/>
</dbReference>